<dbReference type="Gene3D" id="1.20.120.1630">
    <property type="match status" value="1"/>
</dbReference>
<feature type="transmembrane region" description="Helical" evidence="1">
    <location>
        <begin position="36"/>
        <end position="54"/>
    </location>
</feature>
<dbReference type="Proteomes" id="UP001597414">
    <property type="component" value="Unassembled WGS sequence"/>
</dbReference>
<keyword evidence="3" id="KW-1185">Reference proteome</keyword>
<proteinExistence type="predicted"/>
<dbReference type="RefSeq" id="WP_380804622.1">
    <property type="nucleotide sequence ID" value="NZ_JBHUIV010000020.1"/>
</dbReference>
<keyword evidence="1" id="KW-0812">Transmembrane</keyword>
<evidence type="ECO:0000313" key="3">
    <source>
        <dbReference type="Proteomes" id="UP001597414"/>
    </source>
</evidence>
<evidence type="ECO:0000313" key="2">
    <source>
        <dbReference type="EMBL" id="MFD2202944.1"/>
    </source>
</evidence>
<accession>A0ABW5BBP7</accession>
<sequence>MAWVNPYLDLACLLFIYMVCWFLIAVFKKRNDVADIAWGLGFVFLAWISFSLGNKNPRSILVNSLVTIWGLRLAWHIFNRNKGKKEDFRYLEWRKTWKYFYLRSFFQVFMLQGFFLYIIAFPVLYINISPPNSLSGWDSLAVMIWLFGFVFESLGDYQLQQFKNNPNNKGKIIQTGLWKFSRHPNYFGDAVQWWGIFILALPLAGGWITIIGPIMITYLLRYVSGVPMLERKYLGNPEFEKYKQKTSVFFPLPPKK</sequence>
<evidence type="ECO:0000256" key="1">
    <source>
        <dbReference type="SAM" id="Phobius"/>
    </source>
</evidence>
<keyword evidence="1" id="KW-1133">Transmembrane helix</keyword>
<feature type="transmembrane region" description="Helical" evidence="1">
    <location>
        <begin position="60"/>
        <end position="78"/>
    </location>
</feature>
<dbReference type="PANTHER" id="PTHR32251">
    <property type="entry name" value="3-OXO-5-ALPHA-STEROID 4-DEHYDROGENASE"/>
    <property type="match status" value="1"/>
</dbReference>
<dbReference type="Pfam" id="PF06966">
    <property type="entry name" value="DUF1295"/>
    <property type="match status" value="1"/>
</dbReference>
<organism evidence="2 3">
    <name type="scientific">Shivajiella indica</name>
    <dbReference type="NCBI Taxonomy" id="872115"/>
    <lineage>
        <taxon>Bacteria</taxon>
        <taxon>Pseudomonadati</taxon>
        <taxon>Bacteroidota</taxon>
        <taxon>Cytophagia</taxon>
        <taxon>Cytophagales</taxon>
        <taxon>Cyclobacteriaceae</taxon>
        <taxon>Shivajiella</taxon>
    </lineage>
</organism>
<keyword evidence="1" id="KW-0472">Membrane</keyword>
<feature type="transmembrane region" description="Helical" evidence="1">
    <location>
        <begin position="99"/>
        <end position="128"/>
    </location>
</feature>
<dbReference type="PROSITE" id="PS50244">
    <property type="entry name" value="S5A_REDUCTASE"/>
    <property type="match status" value="1"/>
</dbReference>
<feature type="transmembrane region" description="Helical" evidence="1">
    <location>
        <begin position="193"/>
        <end position="220"/>
    </location>
</feature>
<feature type="transmembrane region" description="Helical" evidence="1">
    <location>
        <begin position="6"/>
        <end position="24"/>
    </location>
</feature>
<dbReference type="EMBL" id="JBHUIV010000020">
    <property type="protein sequence ID" value="MFD2202944.1"/>
    <property type="molecule type" value="Genomic_DNA"/>
</dbReference>
<dbReference type="PANTHER" id="PTHR32251:SF17">
    <property type="entry name" value="STEROID 5-ALPHA REDUCTASE C-TERMINAL DOMAIN-CONTAINING PROTEIN"/>
    <property type="match status" value="1"/>
</dbReference>
<reference evidence="3" key="1">
    <citation type="journal article" date="2019" name="Int. J. Syst. Evol. Microbiol.">
        <title>The Global Catalogue of Microorganisms (GCM) 10K type strain sequencing project: providing services to taxonomists for standard genome sequencing and annotation.</title>
        <authorList>
            <consortium name="The Broad Institute Genomics Platform"/>
            <consortium name="The Broad Institute Genome Sequencing Center for Infectious Disease"/>
            <person name="Wu L."/>
            <person name="Ma J."/>
        </authorList>
    </citation>
    <scope>NUCLEOTIDE SEQUENCE [LARGE SCALE GENOMIC DNA]</scope>
    <source>
        <strain evidence="3">KCTC 19812</strain>
    </source>
</reference>
<dbReference type="InterPro" id="IPR010721">
    <property type="entry name" value="UstE-like"/>
</dbReference>
<feature type="transmembrane region" description="Helical" evidence="1">
    <location>
        <begin position="140"/>
        <end position="159"/>
    </location>
</feature>
<comment type="caution">
    <text evidence="2">The sequence shown here is derived from an EMBL/GenBank/DDBJ whole genome shotgun (WGS) entry which is preliminary data.</text>
</comment>
<gene>
    <name evidence="2" type="ORF">ACFSKV_15310</name>
</gene>
<name>A0ABW5BBP7_9BACT</name>
<protein>
    <submittedName>
        <fullName evidence="2">DUF1295 domain-containing protein</fullName>
    </submittedName>
</protein>